<dbReference type="AlphaFoldDB" id="A0A1J0GD81"/>
<dbReference type="InterPro" id="IPR036390">
    <property type="entry name" value="WH_DNA-bd_sf"/>
</dbReference>
<dbReference type="PRINTS" id="PR00598">
    <property type="entry name" value="HTHMARR"/>
</dbReference>
<evidence type="ECO:0000256" key="3">
    <source>
        <dbReference type="ARBA" id="ARBA00023163"/>
    </source>
</evidence>
<dbReference type="EMBL" id="CP015756">
    <property type="protein sequence ID" value="APC39243.1"/>
    <property type="molecule type" value="Genomic_DNA"/>
</dbReference>
<name>A0A1J0GD81_9CLOT</name>
<sequence length="138" mass="15775">MQNLSYLIIKASRHLKNKLDKALKEFDITAAQFSVIIQIHSSDHPITAAEIAQNLGSDRPTISGVIHRLEKKGIVLKIDNPDDKRSSYLEIYKESNKLINKIKVISDELTINIFSIYSKEETKLFTEMIFKLIEGTEE</sequence>
<keyword evidence="2" id="KW-0238">DNA-binding</keyword>
<dbReference type="GO" id="GO:0003677">
    <property type="term" value="F:DNA binding"/>
    <property type="evidence" value="ECO:0007669"/>
    <property type="project" value="UniProtKB-KW"/>
</dbReference>
<reference evidence="6" key="1">
    <citation type="journal article" date="2016" name="Front. Microbiol.">
        <title>Complete Genome Sequence of Clostridium estertheticum DSM 8809, a Microbe Identified in Spoiled Vacuum Packed Beef.</title>
        <authorList>
            <person name="Yu Z."/>
            <person name="Gunn L."/>
            <person name="Brennan E."/>
            <person name="Reid R."/>
            <person name="Wall P.G."/>
            <person name="Gaora O.P."/>
            <person name="Hurley D."/>
            <person name="Bolton D."/>
            <person name="Fanning S."/>
        </authorList>
    </citation>
    <scope>NUCLEOTIDE SEQUENCE [LARGE SCALE GENOMIC DNA]</scope>
    <source>
        <strain evidence="6">DSM 8809</strain>
    </source>
</reference>
<dbReference type="PANTHER" id="PTHR42756">
    <property type="entry name" value="TRANSCRIPTIONAL REGULATOR, MARR"/>
    <property type="match status" value="1"/>
</dbReference>
<dbReference type="PROSITE" id="PS50995">
    <property type="entry name" value="HTH_MARR_2"/>
    <property type="match status" value="1"/>
</dbReference>
<dbReference type="Gene3D" id="1.10.10.10">
    <property type="entry name" value="Winged helix-like DNA-binding domain superfamily/Winged helix DNA-binding domain"/>
    <property type="match status" value="1"/>
</dbReference>
<dbReference type="InterPro" id="IPR036388">
    <property type="entry name" value="WH-like_DNA-bd_sf"/>
</dbReference>
<dbReference type="RefSeq" id="WP_071611539.1">
    <property type="nucleotide sequence ID" value="NZ_CP015756.1"/>
</dbReference>
<dbReference type="Proteomes" id="UP000182569">
    <property type="component" value="Chromosome"/>
</dbReference>
<dbReference type="STRING" id="1552.A7L45_03795"/>
<feature type="domain" description="HTH marR-type" evidence="4">
    <location>
        <begin position="1"/>
        <end position="134"/>
    </location>
</feature>
<keyword evidence="6" id="KW-1185">Reference proteome</keyword>
<evidence type="ECO:0000256" key="1">
    <source>
        <dbReference type="ARBA" id="ARBA00023015"/>
    </source>
</evidence>
<dbReference type="OrthoDB" id="2297442at2"/>
<accession>A0A1J0GD81</accession>
<keyword evidence="3" id="KW-0804">Transcription</keyword>
<dbReference type="GO" id="GO:0003700">
    <property type="term" value="F:DNA-binding transcription factor activity"/>
    <property type="evidence" value="ECO:0007669"/>
    <property type="project" value="InterPro"/>
</dbReference>
<evidence type="ECO:0000256" key="2">
    <source>
        <dbReference type="ARBA" id="ARBA00023125"/>
    </source>
</evidence>
<dbReference type="SMART" id="SM00347">
    <property type="entry name" value="HTH_MARR"/>
    <property type="match status" value="1"/>
</dbReference>
<gene>
    <name evidence="5" type="ORF">A7L45_03795</name>
</gene>
<evidence type="ECO:0000313" key="5">
    <source>
        <dbReference type="EMBL" id="APC39243.1"/>
    </source>
</evidence>
<dbReference type="InterPro" id="IPR000835">
    <property type="entry name" value="HTH_MarR-typ"/>
</dbReference>
<keyword evidence="1" id="KW-0805">Transcription regulation</keyword>
<protein>
    <recommendedName>
        <fullName evidence="4">HTH marR-type domain-containing protein</fullName>
    </recommendedName>
</protein>
<proteinExistence type="predicted"/>
<dbReference type="SUPFAM" id="SSF46785">
    <property type="entry name" value="Winged helix' DNA-binding domain"/>
    <property type="match status" value="1"/>
</dbReference>
<dbReference type="Pfam" id="PF01047">
    <property type="entry name" value="MarR"/>
    <property type="match status" value="1"/>
</dbReference>
<dbReference type="PANTHER" id="PTHR42756:SF1">
    <property type="entry name" value="TRANSCRIPTIONAL REPRESSOR OF EMRAB OPERON"/>
    <property type="match status" value="1"/>
</dbReference>
<evidence type="ECO:0000313" key="6">
    <source>
        <dbReference type="Proteomes" id="UP000182569"/>
    </source>
</evidence>
<evidence type="ECO:0000259" key="4">
    <source>
        <dbReference type="PROSITE" id="PS50995"/>
    </source>
</evidence>
<organism evidence="5 6">
    <name type="scientific">Clostridium estertheticum subsp. estertheticum</name>
    <dbReference type="NCBI Taxonomy" id="1552"/>
    <lineage>
        <taxon>Bacteria</taxon>
        <taxon>Bacillati</taxon>
        <taxon>Bacillota</taxon>
        <taxon>Clostridia</taxon>
        <taxon>Eubacteriales</taxon>
        <taxon>Clostridiaceae</taxon>
        <taxon>Clostridium</taxon>
    </lineage>
</organism>
<dbReference type="KEGG" id="ceu:A7L45_03795"/>